<dbReference type="AlphaFoldDB" id="A0A3R5QTU8"/>
<dbReference type="SUPFAM" id="SSF56784">
    <property type="entry name" value="HAD-like"/>
    <property type="match status" value="1"/>
</dbReference>
<name>A0A3R5QTU8_9CLOT</name>
<keyword evidence="2" id="KW-1185">Reference proteome</keyword>
<dbReference type="InterPro" id="IPR036412">
    <property type="entry name" value="HAD-like_sf"/>
</dbReference>
<evidence type="ECO:0000313" key="2">
    <source>
        <dbReference type="Proteomes" id="UP000286268"/>
    </source>
</evidence>
<dbReference type="KEGG" id="cmah:C1I91_12955"/>
<reference evidence="1 2" key="1">
    <citation type="submission" date="2018-01" db="EMBL/GenBank/DDBJ databases">
        <title>Genome Sequencing and Assembly of Anaerobacter polyendosporus strain CT4.</title>
        <authorList>
            <person name="Tachaapaikoon C."/>
            <person name="Sutheeworapong S."/>
            <person name="Jenjaroenpun P."/>
            <person name="Wongsurawat T."/>
            <person name="Nookeaw I."/>
            <person name="Cheawchanlertfa P."/>
            <person name="Kosugi A."/>
            <person name="Cheevadhanarak S."/>
            <person name="Ratanakhanokchai K."/>
        </authorList>
    </citation>
    <scope>NUCLEOTIDE SEQUENCE [LARGE SCALE GENOMIC DNA]</scope>
    <source>
        <strain evidence="1 2">CT4</strain>
    </source>
</reference>
<protein>
    <submittedName>
        <fullName evidence="1">Uncharacterized protein</fullName>
    </submittedName>
</protein>
<dbReference type="Pfam" id="PF18143">
    <property type="entry name" value="HAD_SAK_2"/>
    <property type="match status" value="1"/>
</dbReference>
<dbReference type="EMBL" id="CP025746">
    <property type="protein sequence ID" value="QAA32476.1"/>
    <property type="molecule type" value="Genomic_DNA"/>
</dbReference>
<sequence length="158" mass="18173">MKIIFLDVDGVLNTEGFLNDNPGVAIDYWKISILKYIIKKTGALIVMSSGWRLWFDDNMLPTEGYSQQLYDIFCENKLEIYDKTPDFSTDEIKSRKTFSHVKAKEIIAWLEDNKDVEKYVVIDDLLLRDENINAHLVKVNGEIGLTFEDALSVISMLS</sequence>
<proteinExistence type="predicted"/>
<dbReference type="RefSeq" id="WP_128213264.1">
    <property type="nucleotide sequence ID" value="NZ_CP025746.1"/>
</dbReference>
<gene>
    <name evidence="1" type="ORF">C1I91_12955</name>
</gene>
<dbReference type="Proteomes" id="UP000286268">
    <property type="component" value="Chromosome"/>
</dbReference>
<organism evidence="1 2">
    <name type="scientific">Clostridium manihotivorum</name>
    <dbReference type="NCBI Taxonomy" id="2320868"/>
    <lineage>
        <taxon>Bacteria</taxon>
        <taxon>Bacillati</taxon>
        <taxon>Bacillota</taxon>
        <taxon>Clostridia</taxon>
        <taxon>Eubacteriales</taxon>
        <taxon>Clostridiaceae</taxon>
        <taxon>Clostridium</taxon>
    </lineage>
</organism>
<accession>A0A3R5QTU8</accession>
<dbReference type="OrthoDB" id="5519656at2"/>
<evidence type="ECO:0000313" key="1">
    <source>
        <dbReference type="EMBL" id="QAA32476.1"/>
    </source>
</evidence>